<protein>
    <submittedName>
        <fullName evidence="2">Uncharacterized protein</fullName>
    </submittedName>
</protein>
<feature type="transmembrane region" description="Helical" evidence="1">
    <location>
        <begin position="110"/>
        <end position="130"/>
    </location>
</feature>
<reference evidence="2 3" key="1">
    <citation type="journal article" date="2022" name="Syst. Appl. Microbiol.">
        <title>Rhodopirellula aestuarii sp. nov., a novel member of the genus Rhodopirellula isolated from brackish sediments collected in the Tagus River estuary, Portugal.</title>
        <authorList>
            <person name="Vitorino I.R."/>
            <person name="Klimek D."/>
            <person name="Calusinska M."/>
            <person name="Lobo-da-Cunha A."/>
            <person name="Vasconcelos V."/>
            <person name="Lage O.M."/>
        </authorList>
    </citation>
    <scope>NUCLEOTIDE SEQUENCE [LARGE SCALE GENOMIC DNA]</scope>
    <source>
        <strain evidence="2 3">ICT_H3.1</strain>
    </source>
</reference>
<gene>
    <name evidence="2" type="ORF">NB063_05820</name>
</gene>
<feature type="transmembrane region" description="Helical" evidence="1">
    <location>
        <begin position="21"/>
        <end position="39"/>
    </location>
</feature>
<keyword evidence="3" id="KW-1185">Reference proteome</keyword>
<keyword evidence="1" id="KW-0812">Transmembrane</keyword>
<dbReference type="RefSeq" id="WP_250927813.1">
    <property type="nucleotide sequence ID" value="NZ_JAMQBK010000017.1"/>
</dbReference>
<dbReference type="Proteomes" id="UP001202961">
    <property type="component" value="Unassembled WGS sequence"/>
</dbReference>
<dbReference type="EMBL" id="JAMQBK010000017">
    <property type="protein sequence ID" value="MCM2370141.1"/>
    <property type="molecule type" value="Genomic_DNA"/>
</dbReference>
<organism evidence="2 3">
    <name type="scientific">Aporhodopirellula aestuarii</name>
    <dbReference type="NCBI Taxonomy" id="2950107"/>
    <lineage>
        <taxon>Bacteria</taxon>
        <taxon>Pseudomonadati</taxon>
        <taxon>Planctomycetota</taxon>
        <taxon>Planctomycetia</taxon>
        <taxon>Pirellulales</taxon>
        <taxon>Pirellulaceae</taxon>
        <taxon>Aporhodopirellula</taxon>
    </lineage>
</organism>
<evidence type="ECO:0000313" key="2">
    <source>
        <dbReference type="EMBL" id="MCM2370141.1"/>
    </source>
</evidence>
<name>A0ABT0TZV5_9BACT</name>
<feature type="transmembrane region" description="Helical" evidence="1">
    <location>
        <begin position="59"/>
        <end position="76"/>
    </location>
</feature>
<proteinExistence type="predicted"/>
<keyword evidence="1" id="KW-0472">Membrane</keyword>
<comment type="caution">
    <text evidence="2">The sequence shown here is derived from an EMBL/GenBank/DDBJ whole genome shotgun (WGS) entry which is preliminary data.</text>
</comment>
<feature type="transmembrane region" description="Helical" evidence="1">
    <location>
        <begin position="146"/>
        <end position="165"/>
    </location>
</feature>
<sequence>MMIKNSPLKLNVSYRGYPYRLVSFGIFSVIVYQFTYWGVTSWGVEAMGRENGLIENTQVVLATVTALCLFYAALIAKIGQAGLVACASMTGYAAAREADTFFEMFFFDDAYKWLVGLPLLLVTLVTIFRLRRTFIKESLWFMQQPAATLFVIGGVFLCGFCQILDRPDMWASAGRPEQMQPTKELMEELAELFAYLLLAYSGVETIIVARSTHVGRSLGTSV</sequence>
<accession>A0ABT0TZV5</accession>
<keyword evidence="1" id="KW-1133">Transmembrane helix</keyword>
<evidence type="ECO:0000313" key="3">
    <source>
        <dbReference type="Proteomes" id="UP001202961"/>
    </source>
</evidence>
<evidence type="ECO:0000256" key="1">
    <source>
        <dbReference type="SAM" id="Phobius"/>
    </source>
</evidence>